<dbReference type="PANTHER" id="PTHR16038:SF4">
    <property type="entry name" value="WD REPEAT-CONTAINING PROTEIN 74"/>
    <property type="match status" value="1"/>
</dbReference>
<dbReference type="SUPFAM" id="SSF50978">
    <property type="entry name" value="WD40 repeat-like"/>
    <property type="match status" value="1"/>
</dbReference>
<organism evidence="1 2">
    <name type="scientific">Dendrobium nobile</name>
    <name type="common">Orchid</name>
    <dbReference type="NCBI Taxonomy" id="94219"/>
    <lineage>
        <taxon>Eukaryota</taxon>
        <taxon>Viridiplantae</taxon>
        <taxon>Streptophyta</taxon>
        <taxon>Embryophyta</taxon>
        <taxon>Tracheophyta</taxon>
        <taxon>Spermatophyta</taxon>
        <taxon>Magnoliopsida</taxon>
        <taxon>Liliopsida</taxon>
        <taxon>Asparagales</taxon>
        <taxon>Orchidaceae</taxon>
        <taxon>Epidendroideae</taxon>
        <taxon>Malaxideae</taxon>
        <taxon>Dendrobiinae</taxon>
        <taxon>Dendrobium</taxon>
    </lineage>
</organism>
<dbReference type="GO" id="GO:0042273">
    <property type="term" value="P:ribosomal large subunit biogenesis"/>
    <property type="evidence" value="ECO:0007669"/>
    <property type="project" value="InterPro"/>
</dbReference>
<dbReference type="EMBL" id="JAGYWB010000018">
    <property type="protein sequence ID" value="KAI0492221.1"/>
    <property type="molecule type" value="Genomic_DNA"/>
</dbReference>
<dbReference type="AlphaFoldDB" id="A0A8T3A8C6"/>
<evidence type="ECO:0008006" key="3">
    <source>
        <dbReference type="Google" id="ProtNLM"/>
    </source>
</evidence>
<dbReference type="CDD" id="cd22857">
    <property type="entry name" value="WDR74"/>
    <property type="match status" value="1"/>
</dbReference>
<proteinExistence type="predicted"/>
<protein>
    <recommendedName>
        <fullName evidence="3">WD repeat-containing protein 74</fullName>
    </recommendedName>
</protein>
<dbReference type="GO" id="GO:0005730">
    <property type="term" value="C:nucleolus"/>
    <property type="evidence" value="ECO:0007669"/>
    <property type="project" value="InterPro"/>
</dbReference>
<evidence type="ECO:0000313" key="2">
    <source>
        <dbReference type="Proteomes" id="UP000829196"/>
    </source>
</evidence>
<dbReference type="InterPro" id="IPR015943">
    <property type="entry name" value="WD40/YVTN_repeat-like_dom_sf"/>
</dbReference>
<dbReference type="SMR" id="A0A8T3A8C6"/>
<keyword evidence="2" id="KW-1185">Reference proteome</keyword>
<dbReference type="Proteomes" id="UP000829196">
    <property type="component" value="Unassembled WGS sequence"/>
</dbReference>
<dbReference type="PANTHER" id="PTHR16038">
    <property type="entry name" value="NOP SEVEN ASSOCIATED PROTEIN 1"/>
    <property type="match status" value="1"/>
</dbReference>
<dbReference type="OrthoDB" id="18388at2759"/>
<comment type="caution">
    <text evidence="1">The sequence shown here is derived from an EMBL/GenBank/DDBJ whole genome shotgun (WGS) entry which is preliminary data.</text>
</comment>
<gene>
    <name evidence="1" type="ORF">KFK09_026490</name>
</gene>
<reference evidence="1" key="1">
    <citation type="journal article" date="2022" name="Front. Genet.">
        <title>Chromosome-Scale Assembly of the Dendrobium nobile Genome Provides Insights Into the Molecular Mechanism of the Biosynthesis of the Medicinal Active Ingredient of Dendrobium.</title>
        <authorList>
            <person name="Xu Q."/>
            <person name="Niu S.-C."/>
            <person name="Li K.-L."/>
            <person name="Zheng P.-J."/>
            <person name="Zhang X.-J."/>
            <person name="Jia Y."/>
            <person name="Liu Y."/>
            <person name="Niu Y.-X."/>
            <person name="Yu L.-H."/>
            <person name="Chen D.-F."/>
            <person name="Zhang G.-Q."/>
        </authorList>
    </citation>
    <scope>NUCLEOTIDE SEQUENCE</scope>
    <source>
        <tissue evidence="1">Leaf</tissue>
    </source>
</reference>
<dbReference type="Gene3D" id="2.130.10.10">
    <property type="entry name" value="YVTN repeat-like/Quinoprotein amine dehydrogenase"/>
    <property type="match status" value="1"/>
</dbReference>
<accession>A0A8T3A8C6</accession>
<sequence>MPRITTVETPGCPPLRVLTTDVLGLVKVVEAHGKVGTPKLVETWGSPDVSRSVLATSFADRQTNPLLAVARRNGVVELLNPLNGDALAKVMVCELGLSNHSTEDDPVVGLHLFRTKKTVLSSRLSVLLICTEKGKACLRSIPLKEASSLDASAVPTSRNWDVSTAGKVICSSVDSEENYALFGGKGIELNLWDLESYNRIWTSKLPRVNSLGIFSPTCFTAATFLGKEDHRKIVAGTNNYQIRLYDISAQRRPVVSVDFRESPIKVVKEDLNGHTVYVGTGTGDLASFDMRTGLDSYLRIWDSRSRQLLSAVFLKQHLTNVAIDSHFYSEAPAGDATVQIRDLQADEQIEAGGLRTMEKSPRGKKNNIEKIKKKMGKKNRMVIEAFELSASEDEDMDKQTSLKRKELTRVERSKNLKRKKRKIIANNEDQIMLRCYPN</sequence>
<dbReference type="GO" id="GO:0030687">
    <property type="term" value="C:preribosome, large subunit precursor"/>
    <property type="evidence" value="ECO:0007669"/>
    <property type="project" value="TreeGrafter"/>
</dbReference>
<evidence type="ECO:0000313" key="1">
    <source>
        <dbReference type="EMBL" id="KAI0492221.1"/>
    </source>
</evidence>
<name>A0A8T3A8C6_DENNO</name>
<dbReference type="InterPro" id="IPR037379">
    <property type="entry name" value="WDR74/Nsa1"/>
</dbReference>
<dbReference type="InterPro" id="IPR036322">
    <property type="entry name" value="WD40_repeat_dom_sf"/>
</dbReference>